<evidence type="ECO:0000313" key="2">
    <source>
        <dbReference type="Proteomes" id="UP000799771"/>
    </source>
</evidence>
<dbReference type="RefSeq" id="XP_033519225.1">
    <property type="nucleotide sequence ID" value="XM_033670913.1"/>
</dbReference>
<proteinExistence type="predicted"/>
<sequence length="195" mass="22294">MKHGNFYVTTPTYGTLAARLPSPTISRAKVDRTAVAGHLGFRLKRRKLPLPPNPDVQTLALDPPFQLFRCSHRKPILSMDTPVTLNIQFIDLVSTSLTHATRRDRPTPAPVPLSQHDTFRSQKATIDPNPRALVIFLRMCDAQLFVVNWNVKSLLPMFPLVRPQCPKIRIEKEAENWRQCKNRDTKQSTVESEYK</sequence>
<dbReference type="Proteomes" id="UP000799771">
    <property type="component" value="Unassembled WGS sequence"/>
</dbReference>
<keyword evidence="2" id="KW-1185">Reference proteome</keyword>
<gene>
    <name evidence="1" type="ORF">P153DRAFT_390300</name>
</gene>
<reference evidence="1" key="1">
    <citation type="journal article" date="2020" name="Stud. Mycol.">
        <title>101 Dothideomycetes genomes: a test case for predicting lifestyles and emergence of pathogens.</title>
        <authorList>
            <person name="Haridas S."/>
            <person name="Albert R."/>
            <person name="Binder M."/>
            <person name="Bloem J."/>
            <person name="Labutti K."/>
            <person name="Salamov A."/>
            <person name="Andreopoulos B."/>
            <person name="Baker S."/>
            <person name="Barry K."/>
            <person name="Bills G."/>
            <person name="Bluhm B."/>
            <person name="Cannon C."/>
            <person name="Castanera R."/>
            <person name="Culley D."/>
            <person name="Daum C."/>
            <person name="Ezra D."/>
            <person name="Gonzalez J."/>
            <person name="Henrissat B."/>
            <person name="Kuo A."/>
            <person name="Liang C."/>
            <person name="Lipzen A."/>
            <person name="Lutzoni F."/>
            <person name="Magnuson J."/>
            <person name="Mondo S."/>
            <person name="Nolan M."/>
            <person name="Ohm R."/>
            <person name="Pangilinan J."/>
            <person name="Park H.-J."/>
            <person name="Ramirez L."/>
            <person name="Alfaro M."/>
            <person name="Sun H."/>
            <person name="Tritt A."/>
            <person name="Yoshinaga Y."/>
            <person name="Zwiers L.-H."/>
            <person name="Turgeon B."/>
            <person name="Goodwin S."/>
            <person name="Spatafora J."/>
            <person name="Crous P."/>
            <person name="Grigoriev I."/>
        </authorList>
    </citation>
    <scope>NUCLEOTIDE SEQUENCE</scope>
    <source>
        <strain evidence="1">CBS 119687</strain>
    </source>
</reference>
<evidence type="ECO:0000313" key="1">
    <source>
        <dbReference type="EMBL" id="KAF2124832.1"/>
    </source>
</evidence>
<dbReference type="AlphaFoldDB" id="A0A6A5ZYL2"/>
<organism evidence="1 2">
    <name type="scientific">Dothidotthia symphoricarpi CBS 119687</name>
    <dbReference type="NCBI Taxonomy" id="1392245"/>
    <lineage>
        <taxon>Eukaryota</taxon>
        <taxon>Fungi</taxon>
        <taxon>Dikarya</taxon>
        <taxon>Ascomycota</taxon>
        <taxon>Pezizomycotina</taxon>
        <taxon>Dothideomycetes</taxon>
        <taxon>Pleosporomycetidae</taxon>
        <taxon>Pleosporales</taxon>
        <taxon>Dothidotthiaceae</taxon>
        <taxon>Dothidotthia</taxon>
    </lineage>
</organism>
<name>A0A6A5ZYL2_9PLEO</name>
<accession>A0A6A5ZYL2</accession>
<dbReference type="GeneID" id="54411345"/>
<protein>
    <submittedName>
        <fullName evidence="1">Uncharacterized protein</fullName>
    </submittedName>
</protein>
<dbReference type="EMBL" id="ML977518">
    <property type="protein sequence ID" value="KAF2124832.1"/>
    <property type="molecule type" value="Genomic_DNA"/>
</dbReference>